<evidence type="ECO:0000256" key="8">
    <source>
        <dbReference type="ARBA" id="ARBA00023163"/>
    </source>
</evidence>
<keyword evidence="9" id="KW-0539">Nucleus</keyword>
<evidence type="ECO:0000313" key="13">
    <source>
        <dbReference type="EMBL" id="KAJ8662704.1"/>
    </source>
</evidence>
<dbReference type="EMBL" id="JARTCD010000004">
    <property type="protein sequence ID" value="KAJ8662704.1"/>
    <property type="molecule type" value="Genomic_DNA"/>
</dbReference>
<feature type="compositionally biased region" description="Polar residues" evidence="11">
    <location>
        <begin position="48"/>
        <end position="62"/>
    </location>
</feature>
<dbReference type="GO" id="GO:0000981">
    <property type="term" value="F:DNA-binding transcription factor activity, RNA polymerase II-specific"/>
    <property type="evidence" value="ECO:0007669"/>
    <property type="project" value="TreeGrafter"/>
</dbReference>
<dbReference type="InterPro" id="IPR050752">
    <property type="entry name" value="C2H2-ZF_domain"/>
</dbReference>
<keyword evidence="2" id="KW-0479">Metal-binding</keyword>
<sequence>MNTSCTGTTHPFASPPSDEFYALGTFTRTPDLATSSLTSSSCSPSDGTILSTTTPRSTSDYSSRYYGRTHEVINRIQGMMLGCYHDPYAIDQNQENAVICHQQQQHHHHHHDFLSDSGMEPQHHHTQQQHQASSYWSSPMFAGAPIRFPPTSIVHGVLPFHQAPLFQQPNDSKNPDPASYTTEYLPSPSSYSNGTVVAPPLSAAPAPAPPSTLQHHQSIPPTVPSTTNTTHTTASTSSSPPFSNDDDEQQGIENDDHAFFPPLETSIQEQQEHNHPQPQPSPEERPYGCSDCASAFGRRQDLKRHVSSVHRKVFPYECIQCHRLFSRRDSLLRHERNSCHRPSIAPHHPHPSPSTVSSSSSRRSNNTASSSSRRNVQRRRRRSNQGTTTTTTSTTKYPRNSNNISTTTTCSSNNNNNDGNRTRSSSRRYNTMMY</sequence>
<dbReference type="GO" id="GO:0000978">
    <property type="term" value="F:RNA polymerase II cis-regulatory region sequence-specific DNA binding"/>
    <property type="evidence" value="ECO:0007669"/>
    <property type="project" value="TreeGrafter"/>
</dbReference>
<feature type="region of interest" description="Disordered" evidence="11">
    <location>
        <begin position="35"/>
        <end position="62"/>
    </location>
</feature>
<dbReference type="PANTHER" id="PTHR24384:SF189">
    <property type="entry name" value="C2H2-TYPE DOMAIN-CONTAINING PROTEIN-RELATED"/>
    <property type="match status" value="1"/>
</dbReference>
<evidence type="ECO:0000256" key="2">
    <source>
        <dbReference type="ARBA" id="ARBA00022723"/>
    </source>
</evidence>
<evidence type="ECO:0000256" key="6">
    <source>
        <dbReference type="ARBA" id="ARBA00023015"/>
    </source>
</evidence>
<feature type="region of interest" description="Disordered" evidence="11">
    <location>
        <begin position="339"/>
        <end position="434"/>
    </location>
</feature>
<evidence type="ECO:0000259" key="12">
    <source>
        <dbReference type="PROSITE" id="PS50157"/>
    </source>
</evidence>
<dbReference type="InterPro" id="IPR036236">
    <property type="entry name" value="Znf_C2H2_sf"/>
</dbReference>
<dbReference type="Gene3D" id="3.30.160.60">
    <property type="entry name" value="Classic Zinc Finger"/>
    <property type="match status" value="1"/>
</dbReference>
<keyword evidence="7" id="KW-0238">DNA-binding</keyword>
<protein>
    <recommendedName>
        <fullName evidence="12">C2H2-type domain-containing protein</fullName>
    </recommendedName>
</protein>
<keyword evidence="4 10" id="KW-0863">Zinc-finger</keyword>
<dbReference type="SUPFAM" id="SSF57667">
    <property type="entry name" value="beta-beta-alpha zinc fingers"/>
    <property type="match status" value="1"/>
</dbReference>
<feature type="compositionally biased region" description="Low complexity" evidence="11">
    <location>
        <begin position="35"/>
        <end position="46"/>
    </location>
</feature>
<evidence type="ECO:0000256" key="7">
    <source>
        <dbReference type="ARBA" id="ARBA00023125"/>
    </source>
</evidence>
<proteinExistence type="predicted"/>
<feature type="domain" description="C2H2-type" evidence="12">
    <location>
        <begin position="316"/>
        <end position="340"/>
    </location>
</feature>
<dbReference type="RefSeq" id="XP_058347617.1">
    <property type="nucleotide sequence ID" value="XM_058481760.1"/>
</dbReference>
<dbReference type="AlphaFoldDB" id="A0AAD7XZ79"/>
<evidence type="ECO:0000256" key="1">
    <source>
        <dbReference type="ARBA" id="ARBA00004123"/>
    </source>
</evidence>
<keyword evidence="14" id="KW-1185">Reference proteome</keyword>
<keyword evidence="8" id="KW-0804">Transcription</keyword>
<dbReference type="GO" id="GO:0008270">
    <property type="term" value="F:zinc ion binding"/>
    <property type="evidence" value="ECO:0007669"/>
    <property type="project" value="UniProtKB-KW"/>
</dbReference>
<gene>
    <name evidence="13" type="ORF">O0I10_001668</name>
</gene>
<dbReference type="PROSITE" id="PS50157">
    <property type="entry name" value="ZINC_FINGER_C2H2_2"/>
    <property type="match status" value="2"/>
</dbReference>
<feature type="compositionally biased region" description="Low complexity" evidence="11">
    <location>
        <begin position="218"/>
        <end position="243"/>
    </location>
</feature>
<feature type="domain" description="C2H2-type" evidence="12">
    <location>
        <begin position="287"/>
        <end position="315"/>
    </location>
</feature>
<feature type="region of interest" description="Disordered" evidence="11">
    <location>
        <begin position="165"/>
        <end position="292"/>
    </location>
</feature>
<dbReference type="SMART" id="SM00355">
    <property type="entry name" value="ZnF_C2H2"/>
    <property type="match status" value="2"/>
</dbReference>
<keyword evidence="3" id="KW-0677">Repeat</keyword>
<feature type="region of interest" description="Disordered" evidence="11">
    <location>
        <begin position="102"/>
        <end position="135"/>
    </location>
</feature>
<evidence type="ECO:0000256" key="10">
    <source>
        <dbReference type="PROSITE-ProRule" id="PRU00042"/>
    </source>
</evidence>
<feature type="compositionally biased region" description="Low complexity" evidence="11">
    <location>
        <begin position="195"/>
        <end position="205"/>
    </location>
</feature>
<dbReference type="PANTHER" id="PTHR24384">
    <property type="entry name" value="FINGER PUTATIVE TRANSCRIPTION FACTOR FAMILY-RELATED"/>
    <property type="match status" value="1"/>
</dbReference>
<comment type="subcellular location">
    <subcellularLocation>
        <location evidence="1">Nucleus</location>
    </subcellularLocation>
</comment>
<organism evidence="13 14">
    <name type="scientific">Lichtheimia ornata</name>
    <dbReference type="NCBI Taxonomy" id="688661"/>
    <lineage>
        <taxon>Eukaryota</taxon>
        <taxon>Fungi</taxon>
        <taxon>Fungi incertae sedis</taxon>
        <taxon>Mucoromycota</taxon>
        <taxon>Mucoromycotina</taxon>
        <taxon>Mucoromycetes</taxon>
        <taxon>Mucorales</taxon>
        <taxon>Lichtheimiaceae</taxon>
        <taxon>Lichtheimia</taxon>
    </lineage>
</organism>
<dbReference type="InterPro" id="IPR013087">
    <property type="entry name" value="Znf_C2H2_type"/>
</dbReference>
<evidence type="ECO:0000256" key="11">
    <source>
        <dbReference type="SAM" id="MobiDB-lite"/>
    </source>
</evidence>
<dbReference type="PROSITE" id="PS00028">
    <property type="entry name" value="ZINC_FINGER_C2H2_1"/>
    <property type="match status" value="2"/>
</dbReference>
<evidence type="ECO:0000256" key="5">
    <source>
        <dbReference type="ARBA" id="ARBA00022833"/>
    </source>
</evidence>
<keyword evidence="5" id="KW-0862">Zinc</keyword>
<feature type="compositionally biased region" description="Low complexity" evidence="11">
    <location>
        <begin position="353"/>
        <end position="374"/>
    </location>
</feature>
<dbReference type="GeneID" id="83209086"/>
<accession>A0AAD7XZ79</accession>
<evidence type="ECO:0000256" key="3">
    <source>
        <dbReference type="ARBA" id="ARBA00022737"/>
    </source>
</evidence>
<reference evidence="13 14" key="1">
    <citation type="submission" date="2023-03" db="EMBL/GenBank/DDBJ databases">
        <title>Genome sequence of Lichtheimia ornata CBS 291.66.</title>
        <authorList>
            <person name="Mohabir J.T."/>
            <person name="Shea T.P."/>
            <person name="Kurbessoian T."/>
            <person name="Berby B."/>
            <person name="Fontaine J."/>
            <person name="Livny J."/>
            <person name="Gnirke A."/>
            <person name="Stajich J.E."/>
            <person name="Cuomo C.A."/>
        </authorList>
    </citation>
    <scope>NUCLEOTIDE SEQUENCE [LARGE SCALE GENOMIC DNA]</scope>
    <source>
        <strain evidence="13">CBS 291.66</strain>
    </source>
</reference>
<feature type="compositionally biased region" description="Polar residues" evidence="11">
    <location>
        <begin position="179"/>
        <end position="194"/>
    </location>
</feature>
<feature type="compositionally biased region" description="Low complexity" evidence="11">
    <location>
        <begin position="384"/>
        <end position="434"/>
    </location>
</feature>
<dbReference type="Proteomes" id="UP001234581">
    <property type="component" value="Unassembled WGS sequence"/>
</dbReference>
<evidence type="ECO:0000256" key="9">
    <source>
        <dbReference type="ARBA" id="ARBA00023242"/>
    </source>
</evidence>
<comment type="caution">
    <text evidence="13">The sequence shown here is derived from an EMBL/GenBank/DDBJ whole genome shotgun (WGS) entry which is preliminary data.</text>
</comment>
<evidence type="ECO:0000313" key="14">
    <source>
        <dbReference type="Proteomes" id="UP001234581"/>
    </source>
</evidence>
<evidence type="ECO:0000256" key="4">
    <source>
        <dbReference type="ARBA" id="ARBA00022771"/>
    </source>
</evidence>
<dbReference type="GO" id="GO:0005634">
    <property type="term" value="C:nucleus"/>
    <property type="evidence" value="ECO:0007669"/>
    <property type="project" value="UniProtKB-SubCell"/>
</dbReference>
<name>A0AAD7XZ79_9FUNG</name>
<keyword evidence="6" id="KW-0805">Transcription regulation</keyword>